<feature type="domain" description="CusB-like beta-barrel" evidence="7">
    <location>
        <begin position="200"/>
        <end position="278"/>
    </location>
</feature>
<evidence type="ECO:0000259" key="5">
    <source>
        <dbReference type="Pfam" id="PF25869"/>
    </source>
</evidence>
<dbReference type="Pfam" id="PF25919">
    <property type="entry name" value="BSH_CusB"/>
    <property type="match status" value="1"/>
</dbReference>
<dbReference type="NCBIfam" id="TIGR01730">
    <property type="entry name" value="RND_mfp"/>
    <property type="match status" value="1"/>
</dbReference>
<dbReference type="Gene3D" id="2.40.30.170">
    <property type="match status" value="1"/>
</dbReference>
<feature type="domain" description="CzcB-like C-terminal circularly permuted SH3-like" evidence="8">
    <location>
        <begin position="289"/>
        <end position="347"/>
    </location>
</feature>
<feature type="domain" description="Heavy metal binding" evidence="4">
    <location>
        <begin position="1"/>
        <end position="22"/>
    </location>
</feature>
<dbReference type="Pfam" id="PF25869">
    <property type="entry name" value="3HB_CusB"/>
    <property type="match status" value="1"/>
</dbReference>
<comment type="caution">
    <text evidence="9">The sequence shown here is derived from an EMBL/GenBank/DDBJ whole genome shotgun (WGS) entry which is preliminary data.</text>
</comment>
<dbReference type="Pfam" id="PF19335">
    <property type="entry name" value="HMBD"/>
    <property type="match status" value="1"/>
</dbReference>
<accession>A0ABP9S8V8</accession>
<dbReference type="EMBL" id="BAABLF010000014">
    <property type="protein sequence ID" value="GAA5192883.1"/>
    <property type="molecule type" value="Genomic_DNA"/>
</dbReference>
<dbReference type="Gene3D" id="2.40.420.20">
    <property type="match status" value="1"/>
</dbReference>
<evidence type="ECO:0000259" key="7">
    <source>
        <dbReference type="Pfam" id="PF25954"/>
    </source>
</evidence>
<evidence type="ECO:0000259" key="6">
    <source>
        <dbReference type="Pfam" id="PF25919"/>
    </source>
</evidence>
<evidence type="ECO:0008006" key="11">
    <source>
        <dbReference type="Google" id="ProtNLM"/>
    </source>
</evidence>
<keyword evidence="10" id="KW-1185">Reference proteome</keyword>
<organism evidence="9 10">
    <name type="scientific">Ferrimonas gelatinilytica</name>
    <dbReference type="NCBI Taxonomy" id="1255257"/>
    <lineage>
        <taxon>Bacteria</taxon>
        <taxon>Pseudomonadati</taxon>
        <taxon>Pseudomonadota</taxon>
        <taxon>Gammaproteobacteria</taxon>
        <taxon>Alteromonadales</taxon>
        <taxon>Ferrimonadaceae</taxon>
        <taxon>Ferrimonas</taxon>
    </lineage>
</organism>
<dbReference type="InterPro" id="IPR006143">
    <property type="entry name" value="RND_pump_MFP"/>
</dbReference>
<dbReference type="InterPro" id="IPR045800">
    <property type="entry name" value="HMBD"/>
</dbReference>
<evidence type="ECO:0000256" key="2">
    <source>
        <dbReference type="ARBA" id="ARBA00022448"/>
    </source>
</evidence>
<gene>
    <name evidence="9" type="ORF">GCM10025772_23060</name>
</gene>
<dbReference type="SUPFAM" id="SSF111369">
    <property type="entry name" value="HlyD-like secretion proteins"/>
    <property type="match status" value="1"/>
</dbReference>
<dbReference type="InterPro" id="IPR058649">
    <property type="entry name" value="CzcB_C"/>
</dbReference>
<feature type="domain" description="CusB-like three alpha-helical bundle" evidence="5">
    <location>
        <begin position="109"/>
        <end position="160"/>
    </location>
</feature>
<sequence>MHPQIVSDEPGTCPICGMNLEMVETGGADEAVVVGVSGGMQQALGVRTQAVERGTLWRYVKTLGTVKYNEDAISHVHTRVSGWVERLAVNSVGERVKRGQLLYEIYSPELVNAQDDYLQALDYLKQDPARGQELRRKARLRLELLGIADSVIRQLERSGESLYRVPFYAEQDGTVSMLALREGMYVQPGETQIELVDLSTVWVIADVFENEQSWLEVGRYADVTAASQGLFELEGKIDYIYPELDPVTRAMQVRVKLDNQAESPQQKLRPGALVDVELFGGPRRDLLIVPTEALILTGRENRVVVQQTDDSFVSVPVRLGMISQGRAEILEGLSEGDRVVVSGQFLLDSEASIQGSLRRLSQQGGGESQAGHDHSAH</sequence>
<evidence type="ECO:0000259" key="4">
    <source>
        <dbReference type="Pfam" id="PF19335"/>
    </source>
</evidence>
<dbReference type="Gene3D" id="6.10.140.730">
    <property type="match status" value="1"/>
</dbReference>
<feature type="domain" description="CusB-like barrel-sandwich hybrid" evidence="6">
    <location>
        <begin position="74"/>
        <end position="191"/>
    </location>
</feature>
<name>A0ABP9S8V8_9GAMM</name>
<dbReference type="Pfam" id="PF25975">
    <property type="entry name" value="CzcB_C"/>
    <property type="match status" value="1"/>
</dbReference>
<evidence type="ECO:0000313" key="9">
    <source>
        <dbReference type="EMBL" id="GAA5192883.1"/>
    </source>
</evidence>
<dbReference type="InterPro" id="IPR058791">
    <property type="entry name" value="3HB_CusB"/>
</dbReference>
<evidence type="ECO:0000256" key="3">
    <source>
        <dbReference type="SAM" id="MobiDB-lite"/>
    </source>
</evidence>
<dbReference type="PANTHER" id="PTHR30097">
    <property type="entry name" value="CATION EFFLUX SYSTEM PROTEIN CUSB"/>
    <property type="match status" value="1"/>
</dbReference>
<evidence type="ECO:0000256" key="1">
    <source>
        <dbReference type="ARBA" id="ARBA00009477"/>
    </source>
</evidence>
<dbReference type="InterPro" id="IPR058792">
    <property type="entry name" value="Beta-barrel_RND_2"/>
</dbReference>
<dbReference type="InterPro" id="IPR051909">
    <property type="entry name" value="MFP_Cation_Efflux"/>
</dbReference>
<evidence type="ECO:0000259" key="8">
    <source>
        <dbReference type="Pfam" id="PF25975"/>
    </source>
</evidence>
<proteinExistence type="inferred from homology"/>
<dbReference type="InterPro" id="IPR058790">
    <property type="entry name" value="BSH_CusB"/>
</dbReference>
<dbReference type="Pfam" id="PF25954">
    <property type="entry name" value="Beta-barrel_RND_2"/>
    <property type="match status" value="1"/>
</dbReference>
<protein>
    <recommendedName>
        <fullName evidence="11">Efflux RND transporter periplasmic adaptor subunit</fullName>
    </recommendedName>
</protein>
<comment type="similarity">
    <text evidence="1">Belongs to the membrane fusion protein (MFP) (TC 8.A.1) family.</text>
</comment>
<dbReference type="Proteomes" id="UP001501600">
    <property type="component" value="Unassembled WGS sequence"/>
</dbReference>
<keyword evidence="2" id="KW-0813">Transport</keyword>
<dbReference type="PANTHER" id="PTHR30097:SF15">
    <property type="entry name" value="CATION EFFLUX SYSTEM PROTEIN CUSB"/>
    <property type="match status" value="1"/>
</dbReference>
<evidence type="ECO:0000313" key="10">
    <source>
        <dbReference type="Proteomes" id="UP001501600"/>
    </source>
</evidence>
<reference evidence="10" key="1">
    <citation type="journal article" date="2019" name="Int. J. Syst. Evol. Microbiol.">
        <title>The Global Catalogue of Microorganisms (GCM) 10K type strain sequencing project: providing services to taxonomists for standard genome sequencing and annotation.</title>
        <authorList>
            <consortium name="The Broad Institute Genomics Platform"/>
            <consortium name="The Broad Institute Genome Sequencing Center for Infectious Disease"/>
            <person name="Wu L."/>
            <person name="Ma J."/>
        </authorList>
    </citation>
    <scope>NUCLEOTIDE SEQUENCE [LARGE SCALE GENOMIC DNA]</scope>
    <source>
        <strain evidence="10">JCM 18720</strain>
    </source>
</reference>
<feature type="region of interest" description="Disordered" evidence="3">
    <location>
        <begin position="358"/>
        <end position="377"/>
    </location>
</feature>